<proteinExistence type="predicted"/>
<keyword evidence="2" id="KW-1185">Reference proteome</keyword>
<evidence type="ECO:0000313" key="1">
    <source>
        <dbReference type="EMBL" id="QKF07312.1"/>
    </source>
</evidence>
<dbReference type="AlphaFoldDB" id="A0A6M8J903"/>
<name>A0A6M8J903_9ACTN</name>
<reference evidence="2" key="1">
    <citation type="submission" date="2020-05" db="EMBL/GenBank/DDBJ databases">
        <title>Novel species in genus Nocardioides.</title>
        <authorList>
            <person name="Zhang G."/>
        </authorList>
    </citation>
    <scope>NUCLEOTIDE SEQUENCE [LARGE SCALE GENOMIC DNA]</scope>
    <source>
        <strain evidence="2">zg-1050</strain>
    </source>
</reference>
<evidence type="ECO:0000313" key="2">
    <source>
        <dbReference type="Proteomes" id="UP000503297"/>
    </source>
</evidence>
<dbReference type="RefSeq" id="WP_173164357.1">
    <property type="nucleotide sequence ID" value="NZ_CP053716.1"/>
</dbReference>
<dbReference type="KEGG" id="bwa:HLV38_03645"/>
<dbReference type="EMBL" id="CP053716">
    <property type="protein sequence ID" value="QKF07312.1"/>
    <property type="molecule type" value="Genomic_DNA"/>
</dbReference>
<dbReference type="Proteomes" id="UP000503297">
    <property type="component" value="Chromosome"/>
</dbReference>
<sequence>MVVYELAHLIERGYGPAFQHVIDRHLPEWHQVRSLLWYRPFRKSAYCFD</sequence>
<gene>
    <name evidence="1" type="ORF">HLV38_03645</name>
</gene>
<accession>A0A6M8J903</accession>
<organism evidence="1 2">
    <name type="scientific">Berryella wangjianweii</name>
    <dbReference type="NCBI Taxonomy" id="2734634"/>
    <lineage>
        <taxon>Bacteria</taxon>
        <taxon>Bacillati</taxon>
        <taxon>Actinomycetota</taxon>
        <taxon>Coriobacteriia</taxon>
        <taxon>Eggerthellales</taxon>
        <taxon>Eggerthellaceae</taxon>
        <taxon>Berryella</taxon>
    </lineage>
</organism>
<protein>
    <submittedName>
        <fullName evidence="1">M48 family metallopeptidase</fullName>
    </submittedName>
</protein>